<reference evidence="1" key="2">
    <citation type="submission" date="2022-09" db="EMBL/GenBank/DDBJ databases">
        <authorList>
            <person name="Sun Q."/>
            <person name="Ohkuma M."/>
        </authorList>
    </citation>
    <scope>NUCLEOTIDE SEQUENCE</scope>
    <source>
        <strain evidence="1">JCM 3093</strain>
    </source>
</reference>
<proteinExistence type="predicted"/>
<dbReference type="SUPFAM" id="SSF55469">
    <property type="entry name" value="FMN-dependent nitroreductase-like"/>
    <property type="match status" value="1"/>
</dbReference>
<dbReference type="PANTHER" id="PTHR43745:SF2">
    <property type="entry name" value="NITROREDUCTASE MJ1384-RELATED"/>
    <property type="match status" value="1"/>
</dbReference>
<dbReference type="EMBL" id="BMQD01000015">
    <property type="protein sequence ID" value="GGK82764.1"/>
    <property type="molecule type" value="Genomic_DNA"/>
</dbReference>
<dbReference type="NCBIfam" id="TIGR03605">
    <property type="entry name" value="antibiot_sagB"/>
    <property type="match status" value="1"/>
</dbReference>
<dbReference type="AlphaFoldDB" id="A0AA37BK39"/>
<dbReference type="GO" id="GO:0016491">
    <property type="term" value="F:oxidoreductase activity"/>
    <property type="evidence" value="ECO:0007669"/>
    <property type="project" value="InterPro"/>
</dbReference>
<evidence type="ECO:0000313" key="2">
    <source>
        <dbReference type="Proteomes" id="UP000627984"/>
    </source>
</evidence>
<dbReference type="Proteomes" id="UP000627984">
    <property type="component" value="Unassembled WGS sequence"/>
</dbReference>
<accession>A0AA37BK39</accession>
<dbReference type="RefSeq" id="WP_191896694.1">
    <property type="nucleotide sequence ID" value="NZ_BMQD01000015.1"/>
</dbReference>
<dbReference type="PANTHER" id="PTHR43745">
    <property type="entry name" value="NITROREDUCTASE MJ1384-RELATED"/>
    <property type="match status" value="1"/>
</dbReference>
<evidence type="ECO:0000313" key="1">
    <source>
        <dbReference type="EMBL" id="GGK82764.1"/>
    </source>
</evidence>
<dbReference type="Gene3D" id="3.40.109.10">
    <property type="entry name" value="NADH Oxidase"/>
    <property type="match status" value="2"/>
</dbReference>
<name>A0AA37BK39_9ACTN</name>
<dbReference type="InterPro" id="IPR020051">
    <property type="entry name" value="SagB-type_dehydrogenase"/>
</dbReference>
<dbReference type="InterPro" id="IPR052544">
    <property type="entry name" value="Bacteriocin_Proc_Enz"/>
</dbReference>
<reference evidence="1" key="1">
    <citation type="journal article" date="2014" name="Int. J. Syst. Evol. Microbiol.">
        <title>Complete genome sequence of Corynebacterium casei LMG S-19264T (=DSM 44701T), isolated from a smear-ripened cheese.</title>
        <authorList>
            <consortium name="US DOE Joint Genome Institute (JGI-PGF)"/>
            <person name="Walter F."/>
            <person name="Albersmeier A."/>
            <person name="Kalinowski J."/>
            <person name="Ruckert C."/>
        </authorList>
    </citation>
    <scope>NUCLEOTIDE SEQUENCE</scope>
    <source>
        <strain evidence="1">JCM 3093</strain>
    </source>
</reference>
<organism evidence="1 2">
    <name type="scientific">Planomonospora parontospora</name>
    <dbReference type="NCBI Taxonomy" id="58119"/>
    <lineage>
        <taxon>Bacteria</taxon>
        <taxon>Bacillati</taxon>
        <taxon>Actinomycetota</taxon>
        <taxon>Actinomycetes</taxon>
        <taxon>Streptosporangiales</taxon>
        <taxon>Streptosporangiaceae</taxon>
        <taxon>Planomonospora</taxon>
    </lineage>
</organism>
<comment type="caution">
    <text evidence="1">The sequence shown here is derived from an EMBL/GenBank/DDBJ whole genome shotgun (WGS) entry which is preliminary data.</text>
</comment>
<dbReference type="CDD" id="cd02142">
    <property type="entry name" value="McbC_SagB-like_oxidoreductase"/>
    <property type="match status" value="1"/>
</dbReference>
<protein>
    <submittedName>
        <fullName evidence="1">Uncharacterized protein</fullName>
    </submittedName>
</protein>
<gene>
    <name evidence="1" type="ORF">GCM10010126_47670</name>
</gene>
<sequence length="562" mass="58667">MTALDTGAPPSGGTPRAEPFDAAQVDAFVHRLRGGYAQVHPEHWQIDWRSIPSPFRWYADLPRIDLPPLSRAAAAGGTAAARAVAAASPAARLGGLLQAAYGVTGVRWYPEGIAKSSPEEPTPVHRNPHYQLRRAVPSGGVTYPAECYLATEGTEGIEGIEGTDGLDAGLYHYDAVRHALAVLSTGSPPAGLAPPRGAVRVVLTQPLWKNYFKYGDFSYRLGAMDTGAVVGQFALCARSMGLACRVTFSTDERLLLGLLGLDSEEEAAPAVLDVAVGGTGRGPRRASADAAGALAADRPRWLGASTAPGPDTGTRRMHAACLAAGRPGRPIDLPPVALETPEGDPGVELPAVPAQPLSAAESWTRSALGEQLRGTPIALGVLSGWLTETLAPMDCDVPGNENRLSHPRCVLLVRSVPGVPAGAYLPDRDGRRLSRLAEGDFGPLVQRSMFANYMNVGQAPLVAVMVGAAEPHRGAGGPVAYRVQHLLAGVLAQRLSVCAARDGMSAHPVLGFVSGLLDDAIGLARRRLTSLLLVAVGGYRRGLYLENSLNPSAGAARTGGGR</sequence>
<dbReference type="InterPro" id="IPR000415">
    <property type="entry name" value="Nitroreductase-like"/>
</dbReference>